<proteinExistence type="predicted"/>
<dbReference type="Proteomes" id="UP000273500">
    <property type="component" value="Unassembled WGS sequence"/>
</dbReference>
<name>A0A3R9PW29_9BACT</name>
<reference evidence="1 2" key="1">
    <citation type="submission" date="2018-12" db="EMBL/GenBank/DDBJ databases">
        <authorList>
            <person name="Feng G."/>
            <person name="Zhu H."/>
        </authorList>
    </citation>
    <scope>NUCLEOTIDE SEQUENCE [LARGE SCALE GENOMIC DNA]</scope>
    <source>
        <strain evidence="1 2">KCTC 12533</strain>
    </source>
</reference>
<comment type="caution">
    <text evidence="1">The sequence shown here is derived from an EMBL/GenBank/DDBJ whole genome shotgun (WGS) entry which is preliminary data.</text>
</comment>
<dbReference type="OrthoDB" id="262374at2"/>
<dbReference type="RefSeq" id="WP_125422017.1">
    <property type="nucleotide sequence ID" value="NZ_RWIT01000009.1"/>
</dbReference>
<gene>
    <name evidence="1" type="ORF">EI291_15780</name>
</gene>
<evidence type="ECO:0000313" key="1">
    <source>
        <dbReference type="EMBL" id="RSK47372.1"/>
    </source>
</evidence>
<evidence type="ECO:0008006" key="3">
    <source>
        <dbReference type="Google" id="ProtNLM"/>
    </source>
</evidence>
<organism evidence="1 2">
    <name type="scientific">Hymenobacter rigui</name>
    <dbReference type="NCBI Taxonomy" id="334424"/>
    <lineage>
        <taxon>Bacteria</taxon>
        <taxon>Pseudomonadati</taxon>
        <taxon>Bacteroidota</taxon>
        <taxon>Cytophagia</taxon>
        <taxon>Cytophagales</taxon>
        <taxon>Hymenobacteraceae</taxon>
        <taxon>Hymenobacter</taxon>
    </lineage>
</organism>
<protein>
    <recommendedName>
        <fullName evidence="3">DUF3137 domain-containing protein</fullName>
    </recommendedName>
</protein>
<accession>A0A3R9PW29</accession>
<dbReference type="AlphaFoldDB" id="A0A3R9PW29"/>
<evidence type="ECO:0000313" key="2">
    <source>
        <dbReference type="Proteomes" id="UP000273500"/>
    </source>
</evidence>
<keyword evidence="2" id="KW-1185">Reference proteome</keyword>
<sequence length="188" mass="20985">MDTTPTFRADTEAAVWQQVAADMAQQPDLYDYRADLYQQDFHVRLELDIDLGGGFEGGYELTTLTASVPVHTAFHFALHEQDWVHEVGKLLGLQDVELGDPELDEAFIITTNQPDTLRQILAHPEVRATLLRYPDARLALAPASHEATAPLQLTFTEERALTEPAQLQEIYHLLLVLLQQVATAPLSA</sequence>
<dbReference type="EMBL" id="RWIT01000009">
    <property type="protein sequence ID" value="RSK47372.1"/>
    <property type="molecule type" value="Genomic_DNA"/>
</dbReference>